<reference evidence="3 4" key="1">
    <citation type="submission" date="2013-05" db="EMBL/GenBank/DDBJ databases">
        <title>Genome assembly of Chondromyces apiculatus DSM 436.</title>
        <authorList>
            <person name="Sharma G."/>
            <person name="Khatri I."/>
            <person name="Kaur C."/>
            <person name="Mayilraj S."/>
            <person name="Subramanian S."/>
        </authorList>
    </citation>
    <scope>NUCLEOTIDE SEQUENCE [LARGE SCALE GENOMIC DNA]</scope>
    <source>
        <strain evidence="3 4">DSM 436</strain>
    </source>
</reference>
<keyword evidence="2" id="KW-0812">Transmembrane</keyword>
<evidence type="ECO:0000313" key="3">
    <source>
        <dbReference type="EMBL" id="EYF08919.1"/>
    </source>
</evidence>
<keyword evidence="4" id="KW-1185">Reference proteome</keyword>
<feature type="compositionally biased region" description="Basic and acidic residues" evidence="1">
    <location>
        <begin position="401"/>
        <end position="421"/>
    </location>
</feature>
<feature type="transmembrane region" description="Helical" evidence="2">
    <location>
        <begin position="17"/>
        <end position="35"/>
    </location>
</feature>
<evidence type="ECO:0000313" key="4">
    <source>
        <dbReference type="Proteomes" id="UP000019678"/>
    </source>
</evidence>
<gene>
    <name evidence="3" type="ORF">CAP_0003</name>
</gene>
<dbReference type="Proteomes" id="UP000019678">
    <property type="component" value="Unassembled WGS sequence"/>
</dbReference>
<evidence type="ECO:0000256" key="2">
    <source>
        <dbReference type="SAM" id="Phobius"/>
    </source>
</evidence>
<feature type="compositionally biased region" description="Basic and acidic residues" evidence="1">
    <location>
        <begin position="631"/>
        <end position="649"/>
    </location>
</feature>
<keyword evidence="2" id="KW-0472">Membrane</keyword>
<accession>A0A017TI37</accession>
<feature type="region of interest" description="Disordered" evidence="1">
    <location>
        <begin position="628"/>
        <end position="667"/>
    </location>
</feature>
<organism evidence="3 4">
    <name type="scientific">Chondromyces apiculatus DSM 436</name>
    <dbReference type="NCBI Taxonomy" id="1192034"/>
    <lineage>
        <taxon>Bacteria</taxon>
        <taxon>Pseudomonadati</taxon>
        <taxon>Myxococcota</taxon>
        <taxon>Polyangia</taxon>
        <taxon>Polyangiales</taxon>
        <taxon>Polyangiaceae</taxon>
        <taxon>Chondromyces</taxon>
    </lineage>
</organism>
<protein>
    <submittedName>
        <fullName evidence="3">Uncharacterized protein</fullName>
    </submittedName>
</protein>
<keyword evidence="2" id="KW-1133">Transmembrane helix</keyword>
<dbReference type="AlphaFoldDB" id="A0A017TI37"/>
<feature type="transmembrane region" description="Helical" evidence="2">
    <location>
        <begin position="370"/>
        <end position="388"/>
    </location>
</feature>
<dbReference type="OrthoDB" id="5494183at2"/>
<comment type="caution">
    <text evidence="3">The sequence shown here is derived from an EMBL/GenBank/DDBJ whole genome shotgun (WGS) entry which is preliminary data.</text>
</comment>
<feature type="compositionally biased region" description="Basic and acidic residues" evidence="1">
    <location>
        <begin position="429"/>
        <end position="439"/>
    </location>
</feature>
<feature type="transmembrane region" description="Helical" evidence="2">
    <location>
        <begin position="331"/>
        <end position="350"/>
    </location>
</feature>
<sequence>MTPDDISRRSRQIERKVVSTVASGLITGFIFATVGTLFGRWGMLIGGGLSGGLVMMRGGREVLRRMRSLATDVLNTSFNLIALGHLGEADALLDWIEAKPRFVWVERLVDIQRAIIGLRRGDLAVAHARIESALSRPVGGHARENALQQIEGARALRALVRAGLGRPEGAREDIAYVRGGAAPSETALAKVALAEAMILERAGEREALRKLLEEERDLLLEHTHPRERAIVRAYQRMLRSARSSVYRQGAAQVRREATLDEPTLADWVARVAPGAAPFVRAGMRDTQASTTAVEAALGPPGASGAARRAVMAAREEAAAARRRARLQSMTTLALGVGGVTLMCAVFLEKVVKSVVMGDRYDASSWLASEWVLYLAPLLILAVMLYRGAHRRKPQAKGAWRSTDEERSGSRARGGNEARGAGEARGAVARGEEGPRRRVRVGPDEATLRTIAEQGTGVEAAQAHLRLALEAERRADFEAALAHATRGMGRLVDPRTRAASDVVFPDLVSLRAFALAACDRGQEAEAEIGTLGARYPDHARSVFRVRLMQRVREGDLAAAAAWVAQGETDLPLSVREEMLADLTLAAAAPDRVGAGELFRIRDELRTAPELRHWIEVAAPGVLRALEGGHVQGAEREAEGEAEREAEGEAEREAEEMVQAPRRELSRLG</sequence>
<dbReference type="STRING" id="1192034.CAP_0003"/>
<dbReference type="EMBL" id="ASRX01000001">
    <property type="protein sequence ID" value="EYF08919.1"/>
    <property type="molecule type" value="Genomic_DNA"/>
</dbReference>
<dbReference type="RefSeq" id="WP_044234588.1">
    <property type="nucleotide sequence ID" value="NZ_ASRX01000001.1"/>
</dbReference>
<name>A0A017TI37_9BACT</name>
<proteinExistence type="predicted"/>
<feature type="region of interest" description="Disordered" evidence="1">
    <location>
        <begin position="393"/>
        <end position="439"/>
    </location>
</feature>
<evidence type="ECO:0000256" key="1">
    <source>
        <dbReference type="SAM" id="MobiDB-lite"/>
    </source>
</evidence>